<protein>
    <submittedName>
        <fullName evidence="1">Movement protein</fullName>
    </submittedName>
</protein>
<organism evidence="1">
    <name type="scientific">Vinca chlorotic spot virus</name>
    <dbReference type="NCBI Taxonomy" id="3076770"/>
    <lineage>
        <taxon>Viruses</taxon>
        <taxon>Riboviria</taxon>
        <taxon>Orthornavirae</taxon>
        <taxon>Negarnaviricota</taxon>
        <taxon>Haploviricotina</taxon>
        <taxon>Monjiviricetes</taxon>
        <taxon>Mononegavirales</taxon>
        <taxon>Rhabdoviridae</taxon>
    </lineage>
</organism>
<gene>
    <name evidence="1" type="primary">P3</name>
</gene>
<accession>A0AA96HD58</accession>
<evidence type="ECO:0000313" key="1">
    <source>
        <dbReference type="EMBL" id="WNN28910.1"/>
    </source>
</evidence>
<reference evidence="1" key="1">
    <citation type="submission" date="2023-07" db="EMBL/GenBank/DDBJ databases">
        <title>A mixed infection between a kitavirid and a rhabdovirid in Vinca major plants is associated with the infestation by Brevipalpus chilensis mites.</title>
        <authorList>
            <person name="Ramos-Gonzalez P.L.L."/>
            <person name="Santos G."/>
            <person name="Tassi A.D."/>
            <person name="Chabi-Jesus C."/>
            <person name="Rossetto L."/>
            <person name="Harakava R."/>
            <person name="Trincado R."/>
            <person name="Freitas-Astua J."/>
            <person name="Kitajima E.W."/>
        </authorList>
    </citation>
    <scope>NUCLEOTIDE SEQUENCE</scope>
    <source>
        <strain evidence="1">LPa01</strain>
    </source>
</reference>
<name>A0AA96HD58_9RHAB</name>
<proteinExistence type="predicted"/>
<sequence>MSSLPVSTLSGADLQDELRRTAGRRMAGRSTDVEDYNKTSQTAEAWQKKLIQKHPVKITGTEGEGRITMIRHPLIFSIMNAASSALSIGKKPVWIVGISIKWVPSCDLATSGTLKLSLHNRAVINPVLRDHTVVQMTQRVSTPFEVQYSSSSKHTGGSGNPWSYSYEIEGMDDAPTDMEIGTAVVMPMIRVDEKASQTYSGVSCSVYGGYFPLNLPLVSYCAPGPRFKTNIREISKNIECLKRYLNVLGFTDIDDDLVFSVIQNCDPDTARVITSGINNKVWSPFGQDDGKKQLVESIIYDCRSGRVVPYSSWTDVKTMSVRGGDKKHVYN</sequence>
<dbReference type="EMBL" id="OR372158">
    <property type="protein sequence ID" value="WNN28910.1"/>
    <property type="molecule type" value="Viral_cRNA"/>
</dbReference>